<dbReference type="SUPFAM" id="SSF103473">
    <property type="entry name" value="MFS general substrate transporter"/>
    <property type="match status" value="1"/>
</dbReference>
<name>A0A3L6PRN1_PANMI</name>
<dbReference type="Gene3D" id="1.20.1250.20">
    <property type="entry name" value="MFS general substrate transporter like domains"/>
    <property type="match status" value="1"/>
</dbReference>
<dbReference type="EMBL" id="PQIB02000016">
    <property type="protein sequence ID" value="RLM61457.1"/>
    <property type="molecule type" value="Genomic_DNA"/>
</dbReference>
<evidence type="ECO:0000313" key="8">
    <source>
        <dbReference type="Proteomes" id="UP000275267"/>
    </source>
</evidence>
<evidence type="ECO:0000256" key="4">
    <source>
        <dbReference type="ARBA" id="ARBA00022989"/>
    </source>
</evidence>
<keyword evidence="5 6" id="KW-0472">Membrane</keyword>
<comment type="similarity">
    <text evidence="2">Belongs to the major facilitator superfamily. Proton-dependent oligopeptide transporter (POT/PTR) (TC 2.A.17) family.</text>
</comment>
<evidence type="ECO:0000256" key="2">
    <source>
        <dbReference type="ARBA" id="ARBA00005982"/>
    </source>
</evidence>
<gene>
    <name evidence="7" type="ORF">C2845_PM14G06220</name>
</gene>
<keyword evidence="8" id="KW-1185">Reference proteome</keyword>
<comment type="subcellular location">
    <subcellularLocation>
        <location evidence="1">Membrane</location>
        <topology evidence="1">Multi-pass membrane protein</topology>
    </subcellularLocation>
</comment>
<dbReference type="PANTHER" id="PTHR11654">
    <property type="entry name" value="OLIGOPEPTIDE TRANSPORTER-RELATED"/>
    <property type="match status" value="1"/>
</dbReference>
<accession>A0A3L6PRN1</accession>
<dbReference type="OrthoDB" id="8904098at2759"/>
<evidence type="ECO:0000256" key="1">
    <source>
        <dbReference type="ARBA" id="ARBA00004141"/>
    </source>
</evidence>
<proteinExistence type="inferred from homology"/>
<dbReference type="InterPro" id="IPR036259">
    <property type="entry name" value="MFS_trans_sf"/>
</dbReference>
<sequence>MYISLYTIAFGEGCIRACLPSVGADQFDSKDPPEARQQSSFFNWFTFCLSVGSFAGLVLIVWLESNKGWDVGFGVSAFLTLLGLLVAAAGLPFYRNRVPQGSAITRVLQVLVVAFKNRRLELPENMQEAQEPIDGECSHEVSSLVQENSLKYPDKECINTGKDGGWSVCSVAKQGATTNTRLGRIHVSPRMLFIIPTTFQMFMLVAYDRFLVPILRRHTGHVAGITHLQRVGIGFLAMVVAPVIAAVVEAKRRESSHMIFLFWLPPEFFLLGVADTKSFVGLLEFFQQ</sequence>
<feature type="transmembrane region" description="Helical" evidence="6">
    <location>
        <begin position="191"/>
        <end position="207"/>
    </location>
</feature>
<feature type="transmembrane region" description="Helical" evidence="6">
    <location>
        <begin position="41"/>
        <end position="63"/>
    </location>
</feature>
<feature type="transmembrane region" description="Helical" evidence="6">
    <location>
        <begin position="75"/>
        <end position="94"/>
    </location>
</feature>
<evidence type="ECO:0000256" key="5">
    <source>
        <dbReference type="ARBA" id="ARBA00023136"/>
    </source>
</evidence>
<keyword evidence="4 6" id="KW-1133">Transmembrane helix</keyword>
<evidence type="ECO:0000313" key="7">
    <source>
        <dbReference type="EMBL" id="RLM61457.1"/>
    </source>
</evidence>
<evidence type="ECO:0000256" key="3">
    <source>
        <dbReference type="ARBA" id="ARBA00022692"/>
    </source>
</evidence>
<dbReference type="Pfam" id="PF00854">
    <property type="entry name" value="PTR2"/>
    <property type="match status" value="2"/>
</dbReference>
<dbReference type="GO" id="GO:0016020">
    <property type="term" value="C:membrane"/>
    <property type="evidence" value="ECO:0007669"/>
    <property type="project" value="UniProtKB-SubCell"/>
</dbReference>
<dbReference type="AlphaFoldDB" id="A0A3L6PRN1"/>
<reference evidence="8" key="1">
    <citation type="journal article" date="2019" name="Nat. Commun.">
        <title>The genome of broomcorn millet.</title>
        <authorList>
            <person name="Zou C."/>
            <person name="Miki D."/>
            <person name="Li D."/>
            <person name="Tang Q."/>
            <person name="Xiao L."/>
            <person name="Rajput S."/>
            <person name="Deng P."/>
            <person name="Jia W."/>
            <person name="Huang R."/>
            <person name="Zhang M."/>
            <person name="Sun Y."/>
            <person name="Hu J."/>
            <person name="Fu X."/>
            <person name="Schnable P.S."/>
            <person name="Li F."/>
            <person name="Zhang H."/>
            <person name="Feng B."/>
            <person name="Zhu X."/>
            <person name="Liu R."/>
            <person name="Schnable J.C."/>
            <person name="Zhu J.-K."/>
            <person name="Zhang H."/>
        </authorList>
    </citation>
    <scope>NUCLEOTIDE SEQUENCE [LARGE SCALE GENOMIC DNA]</scope>
</reference>
<comment type="caution">
    <text evidence="7">The sequence shown here is derived from an EMBL/GenBank/DDBJ whole genome shotgun (WGS) entry which is preliminary data.</text>
</comment>
<dbReference type="STRING" id="4540.A0A3L6PRN1"/>
<keyword evidence="3 6" id="KW-0812">Transmembrane</keyword>
<dbReference type="InterPro" id="IPR000109">
    <property type="entry name" value="POT_fam"/>
</dbReference>
<organism evidence="7 8">
    <name type="scientific">Panicum miliaceum</name>
    <name type="common">Proso millet</name>
    <name type="synonym">Broomcorn millet</name>
    <dbReference type="NCBI Taxonomy" id="4540"/>
    <lineage>
        <taxon>Eukaryota</taxon>
        <taxon>Viridiplantae</taxon>
        <taxon>Streptophyta</taxon>
        <taxon>Embryophyta</taxon>
        <taxon>Tracheophyta</taxon>
        <taxon>Spermatophyta</taxon>
        <taxon>Magnoliopsida</taxon>
        <taxon>Liliopsida</taxon>
        <taxon>Poales</taxon>
        <taxon>Poaceae</taxon>
        <taxon>PACMAD clade</taxon>
        <taxon>Panicoideae</taxon>
        <taxon>Panicodae</taxon>
        <taxon>Paniceae</taxon>
        <taxon>Panicinae</taxon>
        <taxon>Panicum</taxon>
        <taxon>Panicum sect. Panicum</taxon>
    </lineage>
</organism>
<evidence type="ECO:0000256" key="6">
    <source>
        <dbReference type="SAM" id="Phobius"/>
    </source>
</evidence>
<feature type="transmembrane region" description="Helical" evidence="6">
    <location>
        <begin position="227"/>
        <end position="248"/>
    </location>
</feature>
<protein>
    <submittedName>
        <fullName evidence="7">Uncharacterized protein</fullName>
    </submittedName>
</protein>
<dbReference type="Proteomes" id="UP000275267">
    <property type="component" value="Unassembled WGS sequence"/>
</dbReference>
<dbReference type="GO" id="GO:0022857">
    <property type="term" value="F:transmembrane transporter activity"/>
    <property type="evidence" value="ECO:0007669"/>
    <property type="project" value="InterPro"/>
</dbReference>